<evidence type="ECO:0000313" key="3">
    <source>
        <dbReference type="EMBL" id="MPC45182.1"/>
    </source>
</evidence>
<gene>
    <name evidence="3" type="ORF">E2C01_038872</name>
</gene>
<accession>A0A5B7FFB4</accession>
<feature type="transmembrane region" description="Helical" evidence="2">
    <location>
        <begin position="44"/>
        <end position="64"/>
    </location>
</feature>
<protein>
    <submittedName>
        <fullName evidence="3">Uncharacterized protein</fullName>
    </submittedName>
</protein>
<name>A0A5B7FFB4_PORTR</name>
<dbReference type="Proteomes" id="UP000324222">
    <property type="component" value="Unassembled WGS sequence"/>
</dbReference>
<comment type="caution">
    <text evidence="3">The sequence shown here is derived from an EMBL/GenBank/DDBJ whole genome shotgun (WGS) entry which is preliminary data.</text>
</comment>
<proteinExistence type="predicted"/>
<dbReference type="EMBL" id="VSRR010006613">
    <property type="protein sequence ID" value="MPC45182.1"/>
    <property type="molecule type" value="Genomic_DNA"/>
</dbReference>
<organism evidence="3 4">
    <name type="scientific">Portunus trituberculatus</name>
    <name type="common">Swimming crab</name>
    <name type="synonym">Neptunus trituberculatus</name>
    <dbReference type="NCBI Taxonomy" id="210409"/>
    <lineage>
        <taxon>Eukaryota</taxon>
        <taxon>Metazoa</taxon>
        <taxon>Ecdysozoa</taxon>
        <taxon>Arthropoda</taxon>
        <taxon>Crustacea</taxon>
        <taxon>Multicrustacea</taxon>
        <taxon>Malacostraca</taxon>
        <taxon>Eumalacostraca</taxon>
        <taxon>Eucarida</taxon>
        <taxon>Decapoda</taxon>
        <taxon>Pleocyemata</taxon>
        <taxon>Brachyura</taxon>
        <taxon>Eubrachyura</taxon>
        <taxon>Portunoidea</taxon>
        <taxon>Portunidae</taxon>
        <taxon>Portuninae</taxon>
        <taxon>Portunus</taxon>
    </lineage>
</organism>
<keyword evidence="4" id="KW-1185">Reference proteome</keyword>
<dbReference type="AlphaFoldDB" id="A0A5B7FFB4"/>
<reference evidence="3 4" key="1">
    <citation type="submission" date="2019-05" db="EMBL/GenBank/DDBJ databases">
        <title>Another draft genome of Portunus trituberculatus and its Hox gene families provides insights of decapod evolution.</title>
        <authorList>
            <person name="Jeong J.-H."/>
            <person name="Song I."/>
            <person name="Kim S."/>
            <person name="Choi T."/>
            <person name="Kim D."/>
            <person name="Ryu S."/>
            <person name="Kim W."/>
        </authorList>
    </citation>
    <scope>NUCLEOTIDE SEQUENCE [LARGE SCALE GENOMIC DNA]</scope>
    <source>
        <tissue evidence="3">Muscle</tissue>
    </source>
</reference>
<evidence type="ECO:0000313" key="4">
    <source>
        <dbReference type="Proteomes" id="UP000324222"/>
    </source>
</evidence>
<feature type="region of interest" description="Disordered" evidence="1">
    <location>
        <begin position="1"/>
        <end position="25"/>
    </location>
</feature>
<keyword evidence="2" id="KW-1133">Transmembrane helix</keyword>
<evidence type="ECO:0000256" key="2">
    <source>
        <dbReference type="SAM" id="Phobius"/>
    </source>
</evidence>
<evidence type="ECO:0000256" key="1">
    <source>
        <dbReference type="SAM" id="MobiDB-lite"/>
    </source>
</evidence>
<keyword evidence="2" id="KW-0812">Transmembrane</keyword>
<sequence>MVTSVRWEGQDMRKSHHAHNTDNLTWSGHGGGVGRDYATRQLRCVPGLLPLLLLLLAGCCLWVLHTDVLLWGPYHACPPVARARRSPARPPQGYR</sequence>
<keyword evidence="2" id="KW-0472">Membrane</keyword>